<reference evidence="1 2" key="1">
    <citation type="submission" date="2016-04" db="EMBL/GenBank/DDBJ databases">
        <title>Deep-sea bacteria in the southern Pacific.</title>
        <authorList>
            <person name="Tang K."/>
        </authorList>
    </citation>
    <scope>NUCLEOTIDE SEQUENCE [LARGE SCALE GENOMIC DNA]</scope>
    <source>
        <strain evidence="1 2">JLT2014</strain>
    </source>
</reference>
<keyword evidence="2" id="KW-1185">Reference proteome</keyword>
<evidence type="ECO:0000313" key="2">
    <source>
        <dbReference type="Proteomes" id="UP000187059"/>
    </source>
</evidence>
<sequence length="45" mass="4866">MLRTRLTTEERAALAFAALRSLDDHTAYLTASAALFEVVNGEAQA</sequence>
<accession>A0A1P8URX9</accession>
<dbReference type="Proteomes" id="UP000187059">
    <property type="component" value="Chromosome"/>
</dbReference>
<dbReference type="KEGG" id="paby:Ga0080574_TMP1830"/>
<dbReference type="STRING" id="1250539.Ga0080574_TMP1830"/>
<protein>
    <submittedName>
        <fullName evidence="1">Uncharacterized protein</fullName>
    </submittedName>
</protein>
<evidence type="ECO:0000313" key="1">
    <source>
        <dbReference type="EMBL" id="APZ52164.1"/>
    </source>
</evidence>
<dbReference type="EMBL" id="CP015093">
    <property type="protein sequence ID" value="APZ52164.1"/>
    <property type="molecule type" value="Genomic_DNA"/>
</dbReference>
<proteinExistence type="predicted"/>
<name>A0A1P8URX9_9RHOB</name>
<gene>
    <name evidence="1" type="ORF">Ga0080574_TMP1830</name>
</gene>
<organism evidence="1 2">
    <name type="scientific">Salipiger abyssi</name>
    <dbReference type="NCBI Taxonomy" id="1250539"/>
    <lineage>
        <taxon>Bacteria</taxon>
        <taxon>Pseudomonadati</taxon>
        <taxon>Pseudomonadota</taxon>
        <taxon>Alphaproteobacteria</taxon>
        <taxon>Rhodobacterales</taxon>
        <taxon>Roseobacteraceae</taxon>
        <taxon>Salipiger</taxon>
    </lineage>
</organism>
<dbReference type="AlphaFoldDB" id="A0A1P8URX9"/>